<name>A0A0R3PH90_ANGCS</name>
<evidence type="ECO:0000313" key="2">
    <source>
        <dbReference type="Proteomes" id="UP000267027"/>
    </source>
</evidence>
<dbReference type="EMBL" id="UYYA01001329">
    <property type="protein sequence ID" value="VDM55303.1"/>
    <property type="molecule type" value="Genomic_DNA"/>
</dbReference>
<reference evidence="1 2" key="2">
    <citation type="submission" date="2018-11" db="EMBL/GenBank/DDBJ databases">
        <authorList>
            <consortium name="Pathogen Informatics"/>
        </authorList>
    </citation>
    <scope>NUCLEOTIDE SEQUENCE [LARGE SCALE GENOMIC DNA]</scope>
    <source>
        <strain evidence="1 2">Costa Rica</strain>
    </source>
</reference>
<dbReference type="AlphaFoldDB" id="A0A0R3PH90"/>
<gene>
    <name evidence="1" type="ORF">ACOC_LOCUS3718</name>
</gene>
<dbReference type="STRING" id="334426.A0A0R3PH90"/>
<sequence>MATDKRLKQVERECHLEKTKEQSCDTRSDLENAWKEFMNVTNQYREVGMRHAFDFIKHRLEVIECIFNLYNDSRWPTDVLDQCWYQFTNPGGMEGLVGYVHRNRFHVFCRAPSTTAPHAPLSSPLLEQDNLPYFCKDCGLEYNWIRHFAR</sequence>
<accession>A0A0R3PH90</accession>
<proteinExistence type="predicted"/>
<organism evidence="3">
    <name type="scientific">Angiostrongylus costaricensis</name>
    <name type="common">Nematode worm</name>
    <dbReference type="NCBI Taxonomy" id="334426"/>
    <lineage>
        <taxon>Eukaryota</taxon>
        <taxon>Metazoa</taxon>
        <taxon>Ecdysozoa</taxon>
        <taxon>Nematoda</taxon>
        <taxon>Chromadorea</taxon>
        <taxon>Rhabditida</taxon>
        <taxon>Rhabditina</taxon>
        <taxon>Rhabditomorpha</taxon>
        <taxon>Strongyloidea</taxon>
        <taxon>Metastrongylidae</taxon>
        <taxon>Angiostrongylus</taxon>
    </lineage>
</organism>
<dbReference type="OrthoDB" id="5820733at2759"/>
<protein>
    <submittedName>
        <fullName evidence="3">CK II beta</fullName>
    </submittedName>
</protein>
<evidence type="ECO:0000313" key="3">
    <source>
        <dbReference type="WBParaSite" id="ACOC_0000371701-mRNA-1"/>
    </source>
</evidence>
<evidence type="ECO:0000313" key="1">
    <source>
        <dbReference type="EMBL" id="VDM55303.1"/>
    </source>
</evidence>
<dbReference type="Proteomes" id="UP000267027">
    <property type="component" value="Unassembled WGS sequence"/>
</dbReference>
<keyword evidence="2" id="KW-1185">Reference proteome</keyword>
<reference evidence="3" key="1">
    <citation type="submission" date="2017-02" db="UniProtKB">
        <authorList>
            <consortium name="WormBaseParasite"/>
        </authorList>
    </citation>
    <scope>IDENTIFICATION</scope>
</reference>
<dbReference type="WBParaSite" id="ACOC_0000371701-mRNA-1">
    <property type="protein sequence ID" value="ACOC_0000371701-mRNA-1"/>
    <property type="gene ID" value="ACOC_0000371701"/>
</dbReference>